<dbReference type="PANTHER" id="PTHR30231">
    <property type="entry name" value="DNA POLYMERASE III SUBUNIT EPSILON"/>
    <property type="match status" value="1"/>
</dbReference>
<dbReference type="SMART" id="SM00479">
    <property type="entry name" value="EXOIII"/>
    <property type="match status" value="1"/>
</dbReference>
<sequence length="208" mass="22561">MHSVPVDFTAIDFETANPSSASACSVGLVKVRDGVVVDRLHRYIRPPFPHDEFSEWNVRVHGITRDMVEREAGWAELLPVFRDFAGADVLVAHNAGFDMRVIAATTEAVGLDVPDHRSLCSLQVARKTYHLESYRLPVAAMAAGFEGFSHHDALADAEACAAIMVHAAARHDVDDLDRLAHVTRVAFGAIGQAATATRKATHGPMALQ</sequence>
<proteinExistence type="predicted"/>
<comment type="caution">
    <text evidence="2">The sequence shown here is derived from an EMBL/GenBank/DDBJ whole genome shotgun (WGS) entry which is preliminary data.</text>
</comment>
<dbReference type="InterPro" id="IPR036397">
    <property type="entry name" value="RNaseH_sf"/>
</dbReference>
<dbReference type="InterPro" id="IPR012337">
    <property type="entry name" value="RNaseH-like_sf"/>
</dbReference>
<organism evidence="2 3">
    <name type="scientific">Agromyces allii</name>
    <dbReference type="NCBI Taxonomy" id="393607"/>
    <lineage>
        <taxon>Bacteria</taxon>
        <taxon>Bacillati</taxon>
        <taxon>Actinomycetota</taxon>
        <taxon>Actinomycetes</taxon>
        <taxon>Micrococcales</taxon>
        <taxon>Microbacteriaceae</taxon>
        <taxon>Agromyces</taxon>
    </lineage>
</organism>
<accession>A0ABP5BL83</accession>
<name>A0ABP5BL83_9MICO</name>
<dbReference type="InterPro" id="IPR013520">
    <property type="entry name" value="Ribonucl_H"/>
</dbReference>
<evidence type="ECO:0000313" key="2">
    <source>
        <dbReference type="EMBL" id="GAA1948092.1"/>
    </source>
</evidence>
<evidence type="ECO:0000259" key="1">
    <source>
        <dbReference type="SMART" id="SM00479"/>
    </source>
</evidence>
<gene>
    <name evidence="2" type="ORF">GCM10009717_13050</name>
</gene>
<protein>
    <recommendedName>
        <fullName evidence="1">Exonuclease domain-containing protein</fullName>
    </recommendedName>
</protein>
<dbReference type="EMBL" id="BAAAMK010000002">
    <property type="protein sequence ID" value="GAA1948092.1"/>
    <property type="molecule type" value="Genomic_DNA"/>
</dbReference>
<keyword evidence="3" id="KW-1185">Reference proteome</keyword>
<dbReference type="Proteomes" id="UP001499954">
    <property type="component" value="Unassembled WGS sequence"/>
</dbReference>
<dbReference type="Gene3D" id="3.30.420.10">
    <property type="entry name" value="Ribonuclease H-like superfamily/Ribonuclease H"/>
    <property type="match status" value="1"/>
</dbReference>
<dbReference type="Pfam" id="PF00929">
    <property type="entry name" value="RNase_T"/>
    <property type="match status" value="1"/>
</dbReference>
<evidence type="ECO:0000313" key="3">
    <source>
        <dbReference type="Proteomes" id="UP001499954"/>
    </source>
</evidence>
<feature type="domain" description="Exonuclease" evidence="1">
    <location>
        <begin position="7"/>
        <end position="173"/>
    </location>
</feature>
<dbReference type="PANTHER" id="PTHR30231:SF42">
    <property type="entry name" value="EXONUCLEASE"/>
    <property type="match status" value="1"/>
</dbReference>
<dbReference type="SUPFAM" id="SSF53098">
    <property type="entry name" value="Ribonuclease H-like"/>
    <property type="match status" value="1"/>
</dbReference>
<reference evidence="3" key="1">
    <citation type="journal article" date="2019" name="Int. J. Syst. Evol. Microbiol.">
        <title>The Global Catalogue of Microorganisms (GCM) 10K type strain sequencing project: providing services to taxonomists for standard genome sequencing and annotation.</title>
        <authorList>
            <consortium name="The Broad Institute Genomics Platform"/>
            <consortium name="The Broad Institute Genome Sequencing Center for Infectious Disease"/>
            <person name="Wu L."/>
            <person name="Ma J."/>
        </authorList>
    </citation>
    <scope>NUCLEOTIDE SEQUENCE [LARGE SCALE GENOMIC DNA]</scope>
    <source>
        <strain evidence="3">JCM 13584</strain>
    </source>
</reference>